<gene>
    <name evidence="6" type="ORF">UFOPK2761_02950</name>
</gene>
<dbReference type="PROSITE" id="PS51764">
    <property type="entry name" value="GH26"/>
    <property type="match status" value="1"/>
</dbReference>
<dbReference type="Gene3D" id="3.20.20.80">
    <property type="entry name" value="Glycosidases"/>
    <property type="match status" value="1"/>
</dbReference>
<dbReference type="PANTHER" id="PTHR40079">
    <property type="entry name" value="MANNAN ENDO-1,4-BETA-MANNOSIDASE E-RELATED"/>
    <property type="match status" value="1"/>
</dbReference>
<dbReference type="GO" id="GO:0006080">
    <property type="term" value="P:substituted mannan metabolic process"/>
    <property type="evidence" value="ECO:0007669"/>
    <property type="project" value="InterPro"/>
</dbReference>
<sequence>MQIRAPRPLALLLMLCLGAGAAAAPAAAGTDGRPSDASEGSVSAERPVETQRGKARPARGFLAPRSGVLFGVSIDWGNDTLAAYAERLGRAPAVAVTFTGFPMSSQEEMWLDQAVEQARAAGSELLLTVEPFTGLDAVTKANSRALATRLAGYNRQGVDVYLRFAHEMNGSWYPWAQKPDDYVDAFRRMATAVHATAPRTAMMWAPNYGGGYPFAGGVHQAPAGRADAEAMDTDGDGTVTGEDDPYRPYWPGRKHVDWVGMSVYHWGAVYPWGENEVPEDGKYVDLLRGTYDGAAGDELAVPDFYREYGERMRLPVAVTETAALYVPDAGGADERAIKSAWWDQVLAATNARTMPWLKMVNWFEWAKFEPEVDGRVDWTVTTTPEIAEGFVAALPRWLRYAGGAR</sequence>
<dbReference type="InterPro" id="IPR017853">
    <property type="entry name" value="GH"/>
</dbReference>
<evidence type="ECO:0000256" key="4">
    <source>
        <dbReference type="SAM" id="MobiDB-lite"/>
    </source>
</evidence>
<comment type="similarity">
    <text evidence="1">Belongs to the glycosyl hydrolase 26 family.</text>
</comment>
<dbReference type="InterPro" id="IPR022790">
    <property type="entry name" value="GH26_dom"/>
</dbReference>
<keyword evidence="2" id="KW-0378">Hydrolase</keyword>
<feature type="region of interest" description="Disordered" evidence="4">
    <location>
        <begin position="26"/>
        <end position="57"/>
    </location>
</feature>
<dbReference type="InterPro" id="IPR000805">
    <property type="entry name" value="Glyco_hydro_26"/>
</dbReference>
<dbReference type="GO" id="GO:0016985">
    <property type="term" value="F:mannan endo-1,4-beta-mannosidase activity"/>
    <property type="evidence" value="ECO:0007669"/>
    <property type="project" value="InterPro"/>
</dbReference>
<organism evidence="6">
    <name type="scientific">freshwater metagenome</name>
    <dbReference type="NCBI Taxonomy" id="449393"/>
    <lineage>
        <taxon>unclassified sequences</taxon>
        <taxon>metagenomes</taxon>
        <taxon>ecological metagenomes</taxon>
    </lineage>
</organism>
<dbReference type="EMBL" id="CAEZYQ010000031">
    <property type="protein sequence ID" value="CAB4764975.1"/>
    <property type="molecule type" value="Genomic_DNA"/>
</dbReference>
<evidence type="ECO:0000256" key="1">
    <source>
        <dbReference type="ARBA" id="ARBA00007754"/>
    </source>
</evidence>
<protein>
    <submittedName>
        <fullName evidence="6">Unannotated protein</fullName>
    </submittedName>
</protein>
<evidence type="ECO:0000256" key="2">
    <source>
        <dbReference type="ARBA" id="ARBA00022801"/>
    </source>
</evidence>
<evidence type="ECO:0000259" key="5">
    <source>
        <dbReference type="PROSITE" id="PS51764"/>
    </source>
</evidence>
<dbReference type="AlphaFoldDB" id="A0A6J6V128"/>
<proteinExistence type="inferred from homology"/>
<evidence type="ECO:0000256" key="3">
    <source>
        <dbReference type="ARBA" id="ARBA00023295"/>
    </source>
</evidence>
<evidence type="ECO:0000313" key="6">
    <source>
        <dbReference type="EMBL" id="CAB4764975.1"/>
    </source>
</evidence>
<reference evidence="6" key="1">
    <citation type="submission" date="2020-05" db="EMBL/GenBank/DDBJ databases">
        <authorList>
            <person name="Chiriac C."/>
            <person name="Salcher M."/>
            <person name="Ghai R."/>
            <person name="Kavagutti S V."/>
        </authorList>
    </citation>
    <scope>NUCLEOTIDE SEQUENCE</scope>
</reference>
<dbReference type="PANTHER" id="PTHR40079:SF4">
    <property type="entry name" value="GH26 DOMAIN-CONTAINING PROTEIN-RELATED"/>
    <property type="match status" value="1"/>
</dbReference>
<dbReference type="SUPFAM" id="SSF51445">
    <property type="entry name" value="(Trans)glycosidases"/>
    <property type="match status" value="1"/>
</dbReference>
<keyword evidence="3" id="KW-0326">Glycosidase</keyword>
<accession>A0A6J6V128</accession>
<name>A0A6J6V128_9ZZZZ</name>
<feature type="domain" description="GH26" evidence="5">
    <location>
        <begin position="48"/>
        <end position="405"/>
    </location>
</feature>